<evidence type="ECO:0000256" key="5">
    <source>
        <dbReference type="SAM" id="MobiDB-lite"/>
    </source>
</evidence>
<dbReference type="AlphaFoldDB" id="A0A0G4EZP9"/>
<dbReference type="InterPro" id="IPR000620">
    <property type="entry name" value="EamA_dom"/>
</dbReference>
<feature type="transmembrane region" description="Helical" evidence="6">
    <location>
        <begin position="458"/>
        <end position="478"/>
    </location>
</feature>
<dbReference type="Proteomes" id="UP000041254">
    <property type="component" value="Unassembled WGS sequence"/>
</dbReference>
<feature type="transmembrane region" description="Helical" evidence="6">
    <location>
        <begin position="242"/>
        <end position="263"/>
    </location>
</feature>
<evidence type="ECO:0000256" key="1">
    <source>
        <dbReference type="ARBA" id="ARBA00004141"/>
    </source>
</evidence>
<feature type="region of interest" description="Disordered" evidence="5">
    <location>
        <begin position="18"/>
        <end position="49"/>
    </location>
</feature>
<feature type="transmembrane region" description="Helical" evidence="6">
    <location>
        <begin position="361"/>
        <end position="381"/>
    </location>
</feature>
<evidence type="ECO:0000313" key="8">
    <source>
        <dbReference type="EMBL" id="CEM04491.1"/>
    </source>
</evidence>
<dbReference type="PhylomeDB" id="A0A0G4EZP9"/>
<evidence type="ECO:0000259" key="7">
    <source>
        <dbReference type="Pfam" id="PF00892"/>
    </source>
</evidence>
<evidence type="ECO:0000256" key="3">
    <source>
        <dbReference type="ARBA" id="ARBA00022989"/>
    </source>
</evidence>
<dbReference type="PANTHER" id="PTHR22911:SF6">
    <property type="entry name" value="SOLUTE CARRIER FAMILY 35 MEMBER G1"/>
    <property type="match status" value="1"/>
</dbReference>
<comment type="subcellular location">
    <subcellularLocation>
        <location evidence="1">Membrane</location>
        <topology evidence="1">Multi-pass membrane protein</topology>
    </subcellularLocation>
</comment>
<name>A0A0G4EZP9_VITBC</name>
<dbReference type="InParanoid" id="A0A0G4EZP9"/>
<dbReference type="Pfam" id="PF00892">
    <property type="entry name" value="EamA"/>
    <property type="match status" value="2"/>
</dbReference>
<dbReference type="STRING" id="1169540.A0A0G4EZP9"/>
<keyword evidence="2 6" id="KW-0812">Transmembrane</keyword>
<dbReference type="GO" id="GO:0016020">
    <property type="term" value="C:membrane"/>
    <property type="evidence" value="ECO:0007669"/>
    <property type="project" value="UniProtKB-SubCell"/>
</dbReference>
<feature type="transmembrane region" description="Helical" evidence="6">
    <location>
        <begin position="425"/>
        <end position="446"/>
    </location>
</feature>
<feature type="domain" description="EamA" evidence="7">
    <location>
        <begin position="363"/>
        <end position="499"/>
    </location>
</feature>
<dbReference type="VEuPathDB" id="CryptoDB:Vbra_21149"/>
<feature type="compositionally biased region" description="Polar residues" evidence="5">
    <location>
        <begin position="30"/>
        <end position="40"/>
    </location>
</feature>
<feature type="compositionally biased region" description="Polar residues" evidence="5">
    <location>
        <begin position="74"/>
        <end position="95"/>
    </location>
</feature>
<feature type="transmembrane region" description="Helical" evidence="6">
    <location>
        <begin position="393"/>
        <end position="413"/>
    </location>
</feature>
<keyword evidence="9" id="KW-1185">Reference proteome</keyword>
<evidence type="ECO:0000256" key="4">
    <source>
        <dbReference type="ARBA" id="ARBA00023136"/>
    </source>
</evidence>
<protein>
    <recommendedName>
        <fullName evidence="7">EamA domain-containing protein</fullName>
    </recommendedName>
</protein>
<evidence type="ECO:0000256" key="6">
    <source>
        <dbReference type="SAM" id="Phobius"/>
    </source>
</evidence>
<evidence type="ECO:0000256" key="2">
    <source>
        <dbReference type="ARBA" id="ARBA00022692"/>
    </source>
</evidence>
<feature type="transmembrane region" description="Helical" evidence="6">
    <location>
        <begin position="269"/>
        <end position="287"/>
    </location>
</feature>
<keyword evidence="4 6" id="KW-0472">Membrane</keyword>
<dbReference type="OMA" id="YARIPIG"/>
<keyword evidence="3 6" id="KW-1133">Transmembrane helix</keyword>
<reference evidence="8 9" key="1">
    <citation type="submission" date="2014-11" db="EMBL/GenBank/DDBJ databases">
        <authorList>
            <person name="Zhu J."/>
            <person name="Qi W."/>
            <person name="Song R."/>
        </authorList>
    </citation>
    <scope>NUCLEOTIDE SEQUENCE [LARGE SCALE GENOMIC DNA]</scope>
</reference>
<dbReference type="OrthoDB" id="433734at2759"/>
<feature type="domain" description="EamA" evidence="7">
    <location>
        <begin position="172"/>
        <end position="310"/>
    </location>
</feature>
<feature type="transmembrane region" description="Helical" evidence="6">
    <location>
        <begin position="172"/>
        <end position="194"/>
    </location>
</feature>
<organism evidence="8 9">
    <name type="scientific">Vitrella brassicaformis (strain CCMP3155)</name>
    <dbReference type="NCBI Taxonomy" id="1169540"/>
    <lineage>
        <taxon>Eukaryota</taxon>
        <taxon>Sar</taxon>
        <taxon>Alveolata</taxon>
        <taxon>Colpodellida</taxon>
        <taxon>Vitrellaceae</taxon>
        <taxon>Vitrella</taxon>
    </lineage>
</organism>
<dbReference type="SUPFAM" id="SSF103481">
    <property type="entry name" value="Multidrug resistance efflux transporter EmrE"/>
    <property type="match status" value="2"/>
</dbReference>
<dbReference type="InterPro" id="IPR037185">
    <property type="entry name" value="EmrE-like"/>
</dbReference>
<feature type="region of interest" description="Disordered" evidence="5">
    <location>
        <begin position="74"/>
        <end position="98"/>
    </location>
</feature>
<accession>A0A0G4EZP9</accession>
<dbReference type="PANTHER" id="PTHR22911">
    <property type="entry name" value="ACYL-MALONYL CONDENSING ENZYME-RELATED"/>
    <property type="match status" value="1"/>
</dbReference>
<proteinExistence type="predicted"/>
<feature type="transmembrane region" description="Helical" evidence="6">
    <location>
        <begin position="200"/>
        <end position="221"/>
    </location>
</feature>
<feature type="transmembrane region" description="Helical" evidence="6">
    <location>
        <begin position="294"/>
        <end position="314"/>
    </location>
</feature>
<gene>
    <name evidence="8" type="ORF">Vbra_21149</name>
</gene>
<sequence>MTVDDGCSASEAVASPATFLATHTPAPPHKSSSPRVNFSSPDDGAYRPAATCLGRKHDEADDVDDSTPQFEWTATAQSTGSTLSLPDSPTHTDTASPGALHSLFGRPLYAKLGTADDSPARRQQQHQHHQDADVLEVTKLTVSVDSNSDAAVAVGVGVAAPPRKRGRLEASLGLILCGASAFFFALASMFVKIASKEVPVAYIIFSRGFLQTVLAVASMLLQGVMEGRWVNLLGQRGIRHLLFCRGLFGAFAVGLFFFTVTQLPLGDASAVFFTSPIVTALLAYLVLGEAWAASNWIIAFVSFCGVMLIARPSALFPPSLLPPDPCAAGGHRLLSDHELYPLHAALDCSHRASPPHLVPRTGAVCLAFVGAISGAVALCFVRLIGKRTEPLVLVNYFGLCTSAVSLALVMAFTPPQTVDFASVSMGSWLATVGVGFLGFSAQWCLNKGLQLEKAGPAAFMRNLDVALAFIFQVCILGVPLDPLSVTGAGLVVGSASVMVLRKCVSGQ</sequence>
<evidence type="ECO:0000313" key="9">
    <source>
        <dbReference type="Proteomes" id="UP000041254"/>
    </source>
</evidence>
<dbReference type="EMBL" id="CDMY01000352">
    <property type="protein sequence ID" value="CEM04491.1"/>
    <property type="molecule type" value="Genomic_DNA"/>
</dbReference>